<keyword evidence="4 7" id="KW-0694">RNA-binding</keyword>
<dbReference type="NCBIfam" id="TIGR01029">
    <property type="entry name" value="rpsG_bact"/>
    <property type="match status" value="1"/>
</dbReference>
<dbReference type="EMBL" id="FUWM01000035">
    <property type="protein sequence ID" value="SKA08553.1"/>
    <property type="molecule type" value="Genomic_DNA"/>
</dbReference>
<dbReference type="InterPro" id="IPR036823">
    <property type="entry name" value="Ribosomal_uS7_dom_sf"/>
</dbReference>
<evidence type="ECO:0000256" key="1">
    <source>
        <dbReference type="ARBA" id="ARBA00007151"/>
    </source>
</evidence>
<dbReference type="GO" id="GO:0019843">
    <property type="term" value="F:rRNA binding"/>
    <property type="evidence" value="ECO:0007669"/>
    <property type="project" value="UniProtKB-UniRule"/>
</dbReference>
<keyword evidence="6 7" id="KW-0687">Ribonucleoprotein</keyword>
<evidence type="ECO:0000256" key="2">
    <source>
        <dbReference type="ARBA" id="ARBA00022555"/>
    </source>
</evidence>
<evidence type="ECO:0000259" key="8">
    <source>
        <dbReference type="Pfam" id="PF00177"/>
    </source>
</evidence>
<keyword evidence="3 7" id="KW-0699">rRNA-binding</keyword>
<dbReference type="GO" id="GO:0000049">
    <property type="term" value="F:tRNA binding"/>
    <property type="evidence" value="ECO:0007669"/>
    <property type="project" value="UniProtKB-UniRule"/>
</dbReference>
<dbReference type="OrthoDB" id="9807653at2"/>
<feature type="domain" description="Small ribosomal subunit protein uS7" evidence="8">
    <location>
        <begin position="2"/>
        <end position="149"/>
    </location>
</feature>
<organism evidence="9 10">
    <name type="scientific">Selenihalanaerobacter shriftii</name>
    <dbReference type="NCBI Taxonomy" id="142842"/>
    <lineage>
        <taxon>Bacteria</taxon>
        <taxon>Bacillati</taxon>
        <taxon>Bacillota</taxon>
        <taxon>Clostridia</taxon>
        <taxon>Halanaerobiales</taxon>
        <taxon>Halobacteroidaceae</taxon>
        <taxon>Selenihalanaerobacter</taxon>
    </lineage>
</organism>
<proteinExistence type="inferred from homology"/>
<dbReference type="GO" id="GO:0006412">
    <property type="term" value="P:translation"/>
    <property type="evidence" value="ECO:0007669"/>
    <property type="project" value="UniProtKB-UniRule"/>
</dbReference>
<dbReference type="PANTHER" id="PTHR11205">
    <property type="entry name" value="RIBOSOMAL PROTEIN S7"/>
    <property type="match status" value="1"/>
</dbReference>
<evidence type="ECO:0000256" key="3">
    <source>
        <dbReference type="ARBA" id="ARBA00022730"/>
    </source>
</evidence>
<protein>
    <recommendedName>
        <fullName evidence="7">Small ribosomal subunit protein uS7</fullName>
    </recommendedName>
</protein>
<dbReference type="AlphaFoldDB" id="A0A1T4QXU0"/>
<name>A0A1T4QXU0_9FIRM</name>
<evidence type="ECO:0000256" key="6">
    <source>
        <dbReference type="ARBA" id="ARBA00023274"/>
    </source>
</evidence>
<evidence type="ECO:0000256" key="7">
    <source>
        <dbReference type="HAMAP-Rule" id="MF_00480"/>
    </source>
</evidence>
<evidence type="ECO:0000256" key="5">
    <source>
        <dbReference type="ARBA" id="ARBA00022980"/>
    </source>
</evidence>
<dbReference type="HAMAP" id="MF_00480_B">
    <property type="entry name" value="Ribosomal_uS7_B"/>
    <property type="match status" value="1"/>
</dbReference>
<dbReference type="RefSeq" id="WP_078811128.1">
    <property type="nucleotide sequence ID" value="NZ_FUWM01000035.1"/>
</dbReference>
<evidence type="ECO:0000313" key="9">
    <source>
        <dbReference type="EMBL" id="SKA08553.1"/>
    </source>
</evidence>
<dbReference type="GO" id="GO:0003735">
    <property type="term" value="F:structural constituent of ribosome"/>
    <property type="evidence" value="ECO:0007669"/>
    <property type="project" value="InterPro"/>
</dbReference>
<dbReference type="InterPro" id="IPR005717">
    <property type="entry name" value="Ribosomal_uS7_bac/org-type"/>
</dbReference>
<dbReference type="STRING" id="142842.SAMN02745118_02745"/>
<evidence type="ECO:0000256" key="4">
    <source>
        <dbReference type="ARBA" id="ARBA00022884"/>
    </source>
</evidence>
<dbReference type="Gene3D" id="1.10.455.10">
    <property type="entry name" value="Ribosomal protein S7 domain"/>
    <property type="match status" value="1"/>
</dbReference>
<dbReference type="SUPFAM" id="SSF47973">
    <property type="entry name" value="Ribosomal protein S7"/>
    <property type="match status" value="1"/>
</dbReference>
<dbReference type="CDD" id="cd14869">
    <property type="entry name" value="uS7_Bacteria"/>
    <property type="match status" value="1"/>
</dbReference>
<comment type="subunit">
    <text evidence="7">Part of the 30S ribosomal subunit. Contacts proteins S9 and S11.</text>
</comment>
<keyword evidence="10" id="KW-1185">Reference proteome</keyword>
<reference evidence="10" key="1">
    <citation type="submission" date="2017-02" db="EMBL/GenBank/DDBJ databases">
        <authorList>
            <person name="Varghese N."/>
            <person name="Submissions S."/>
        </authorList>
    </citation>
    <scope>NUCLEOTIDE SEQUENCE [LARGE SCALE GENOMIC DNA]</scope>
    <source>
        <strain evidence="10">ATCC BAA-73</strain>
    </source>
</reference>
<dbReference type="Pfam" id="PF00177">
    <property type="entry name" value="Ribosomal_S7"/>
    <property type="match status" value="1"/>
</dbReference>
<dbReference type="PIRSF" id="PIRSF002122">
    <property type="entry name" value="RPS7p_RPS7a_RPS5e_RPS7o"/>
    <property type="match status" value="1"/>
</dbReference>
<sequence length="156" mass="17754">MSRKNRAEKRKISPDPIFNSKLVTKSINNIMYDGKKGLAEGIFYEALNKVEEETGETGLEVFKEALNNTMPVLEIRSRRVGGANYQVPVEVSNDRRLTLGLRWIINSARGRGERKMVDRLAGEVVDAYNEEGGAVRKKEEVHRMAEANKAFAHYKW</sequence>
<keyword evidence="2 7" id="KW-0820">tRNA-binding</keyword>
<comment type="similarity">
    <text evidence="1 7">Belongs to the universal ribosomal protein uS7 family.</text>
</comment>
<keyword evidence="5 7" id="KW-0689">Ribosomal protein</keyword>
<accession>A0A1T4QXU0</accession>
<gene>
    <name evidence="7" type="primary">rpsG</name>
    <name evidence="9" type="ORF">SAMN02745118_02745</name>
</gene>
<dbReference type="FunFam" id="1.10.455.10:FF:000001">
    <property type="entry name" value="30S ribosomal protein S7"/>
    <property type="match status" value="1"/>
</dbReference>
<comment type="function">
    <text evidence="7">One of the primary rRNA binding proteins, it binds directly to 16S rRNA where it nucleates assembly of the head domain of the 30S subunit. Is located at the subunit interface close to the decoding center, probably blocks exit of the E-site tRNA.</text>
</comment>
<dbReference type="GO" id="GO:0015935">
    <property type="term" value="C:small ribosomal subunit"/>
    <property type="evidence" value="ECO:0007669"/>
    <property type="project" value="InterPro"/>
</dbReference>
<dbReference type="InterPro" id="IPR000235">
    <property type="entry name" value="Ribosomal_uS7"/>
</dbReference>
<dbReference type="Proteomes" id="UP000190625">
    <property type="component" value="Unassembled WGS sequence"/>
</dbReference>
<dbReference type="InterPro" id="IPR023798">
    <property type="entry name" value="Ribosomal_uS7_dom"/>
</dbReference>
<evidence type="ECO:0000313" key="10">
    <source>
        <dbReference type="Proteomes" id="UP000190625"/>
    </source>
</evidence>